<gene>
    <name evidence="1" type="ORF">NDU88_004440</name>
</gene>
<evidence type="ECO:0000313" key="1">
    <source>
        <dbReference type="EMBL" id="KAJ1138049.1"/>
    </source>
</evidence>
<dbReference type="Proteomes" id="UP001066276">
    <property type="component" value="Chromosome 6"/>
</dbReference>
<keyword evidence="2" id="KW-1185">Reference proteome</keyword>
<feature type="non-terminal residue" evidence="1">
    <location>
        <position position="49"/>
    </location>
</feature>
<dbReference type="AlphaFoldDB" id="A0AAV7QG62"/>
<evidence type="ECO:0000313" key="2">
    <source>
        <dbReference type="Proteomes" id="UP001066276"/>
    </source>
</evidence>
<comment type="caution">
    <text evidence="1">The sequence shown here is derived from an EMBL/GenBank/DDBJ whole genome shotgun (WGS) entry which is preliminary data.</text>
</comment>
<sequence length="49" mass="5244">HPDKREQTIVCPNPQGTGCSPHVGTCRGKWVTWIFSSSGTSGKTNSKGK</sequence>
<organism evidence="1 2">
    <name type="scientific">Pleurodeles waltl</name>
    <name type="common">Iberian ribbed newt</name>
    <dbReference type="NCBI Taxonomy" id="8319"/>
    <lineage>
        <taxon>Eukaryota</taxon>
        <taxon>Metazoa</taxon>
        <taxon>Chordata</taxon>
        <taxon>Craniata</taxon>
        <taxon>Vertebrata</taxon>
        <taxon>Euteleostomi</taxon>
        <taxon>Amphibia</taxon>
        <taxon>Batrachia</taxon>
        <taxon>Caudata</taxon>
        <taxon>Salamandroidea</taxon>
        <taxon>Salamandridae</taxon>
        <taxon>Pleurodelinae</taxon>
        <taxon>Pleurodeles</taxon>
    </lineage>
</organism>
<accession>A0AAV7QG62</accession>
<name>A0AAV7QG62_PLEWA</name>
<feature type="non-terminal residue" evidence="1">
    <location>
        <position position="1"/>
    </location>
</feature>
<reference evidence="1" key="1">
    <citation type="journal article" date="2022" name="bioRxiv">
        <title>Sequencing and chromosome-scale assembly of the giantPleurodeles waltlgenome.</title>
        <authorList>
            <person name="Brown T."/>
            <person name="Elewa A."/>
            <person name="Iarovenko S."/>
            <person name="Subramanian E."/>
            <person name="Araus A.J."/>
            <person name="Petzold A."/>
            <person name="Susuki M."/>
            <person name="Suzuki K.-i.T."/>
            <person name="Hayashi T."/>
            <person name="Toyoda A."/>
            <person name="Oliveira C."/>
            <person name="Osipova E."/>
            <person name="Leigh N.D."/>
            <person name="Simon A."/>
            <person name="Yun M.H."/>
        </authorList>
    </citation>
    <scope>NUCLEOTIDE SEQUENCE</scope>
    <source>
        <strain evidence="1">20211129_DDA</strain>
        <tissue evidence="1">Liver</tissue>
    </source>
</reference>
<dbReference type="EMBL" id="JANPWB010000010">
    <property type="protein sequence ID" value="KAJ1138049.1"/>
    <property type="molecule type" value="Genomic_DNA"/>
</dbReference>
<proteinExistence type="predicted"/>
<protein>
    <submittedName>
        <fullName evidence="1">Uncharacterized protein</fullName>
    </submittedName>
</protein>